<reference evidence="2 3" key="1">
    <citation type="submission" date="2023-08" db="EMBL/GenBank/DDBJ databases">
        <authorList>
            <person name="Folkvardsen B D."/>
            <person name="Norman A."/>
        </authorList>
    </citation>
    <scope>NUCLEOTIDE SEQUENCE [LARGE SCALE GENOMIC DNA]</scope>
    <source>
        <strain evidence="2 3">Mu0053</strain>
    </source>
</reference>
<evidence type="ECO:0000259" key="1">
    <source>
        <dbReference type="Pfam" id="PF01814"/>
    </source>
</evidence>
<evidence type="ECO:0000313" key="2">
    <source>
        <dbReference type="EMBL" id="CAJ1505065.1"/>
    </source>
</evidence>
<keyword evidence="3" id="KW-1185">Reference proteome</keyword>
<organism evidence="2 3">
    <name type="scientific">[Mycobacterium] burgundiense</name>
    <dbReference type="NCBI Taxonomy" id="3064286"/>
    <lineage>
        <taxon>Bacteria</taxon>
        <taxon>Bacillati</taxon>
        <taxon>Actinomycetota</taxon>
        <taxon>Actinomycetes</taxon>
        <taxon>Mycobacteriales</taxon>
        <taxon>Mycobacteriaceae</taxon>
        <taxon>Mycolicibacterium</taxon>
    </lineage>
</organism>
<protein>
    <submittedName>
        <fullName evidence="2">Hemerythrin domain-containing protein</fullName>
    </submittedName>
</protein>
<dbReference type="EMBL" id="OY726397">
    <property type="protein sequence ID" value="CAJ1505065.1"/>
    <property type="molecule type" value="Genomic_DNA"/>
</dbReference>
<sequence length="151" mass="17198">MCQYCGCRDIPLLRDYIAEHERVINLGGAAIRALDDGDYHRARTELAAMAEELRSHWRGEEAGLFAVMSRDALFREHITPLIQEHRELGALLDTVDLDIADDRDRVRVAFEELYEHIAKEEDGLFPAALTSLDGEDWDTAIAAWKQAHPRL</sequence>
<evidence type="ECO:0000313" key="3">
    <source>
        <dbReference type="Proteomes" id="UP001190465"/>
    </source>
</evidence>
<dbReference type="InterPro" id="IPR012312">
    <property type="entry name" value="Hemerythrin-like"/>
</dbReference>
<dbReference type="Proteomes" id="UP001190465">
    <property type="component" value="Chromosome"/>
</dbReference>
<name>A0ABM9LUR6_9MYCO</name>
<proteinExistence type="predicted"/>
<feature type="domain" description="Hemerythrin-like" evidence="1">
    <location>
        <begin position="17"/>
        <end position="128"/>
    </location>
</feature>
<gene>
    <name evidence="2" type="ORF">MU0053_002841</name>
</gene>
<accession>A0ABM9LUR6</accession>
<dbReference type="Gene3D" id="1.20.120.520">
    <property type="entry name" value="nmb1532 protein domain like"/>
    <property type="match status" value="1"/>
</dbReference>
<dbReference type="RefSeq" id="WP_308478289.1">
    <property type="nucleotide sequence ID" value="NZ_OY726397.1"/>
</dbReference>
<dbReference type="Pfam" id="PF01814">
    <property type="entry name" value="Hemerythrin"/>
    <property type="match status" value="1"/>
</dbReference>